<evidence type="ECO:0000313" key="4">
    <source>
        <dbReference type="Proteomes" id="UP001304515"/>
    </source>
</evidence>
<keyword evidence="4" id="KW-1185">Reference proteome</keyword>
<keyword evidence="1" id="KW-1133">Transmembrane helix</keyword>
<sequence>MIKNIKNKIPYIKIVLIIISFYMLVMSLFHNAFYIGKPEAPEEVASLYAFLFGWISILFITGIPWLANLFLFFSWLLLLFKSNLSLYSSILAVLFSLSFLLFETVVTNEGGVSRKIIGYGTGYWLWLSTCIVNCIGIFIIKVIDNKINRAKSPDFE</sequence>
<proteinExistence type="predicted"/>
<feature type="transmembrane region" description="Helical" evidence="1">
    <location>
        <begin position="84"/>
        <end position="102"/>
    </location>
</feature>
<evidence type="ECO:0000256" key="1">
    <source>
        <dbReference type="SAM" id="Phobius"/>
    </source>
</evidence>
<gene>
    <name evidence="3" type="ORF">RN605_13845</name>
    <name evidence="2" type="ORF">RN608_06675</name>
</gene>
<keyword evidence="1" id="KW-0812">Transmembrane</keyword>
<dbReference type="Proteomes" id="UP001304515">
    <property type="component" value="Chromosome"/>
</dbReference>
<protein>
    <submittedName>
        <fullName evidence="2">Uncharacterized protein</fullName>
    </submittedName>
</protein>
<dbReference type="RefSeq" id="WP_313325697.1">
    <property type="nucleotide sequence ID" value="NZ_CP134878.1"/>
</dbReference>
<keyword evidence="1" id="KW-0472">Membrane</keyword>
<accession>A0AA96J5K0</accession>
<organism evidence="2">
    <name type="scientific">Flavobacterium capsici</name>
    <dbReference type="NCBI Taxonomy" id="3075618"/>
    <lineage>
        <taxon>Bacteria</taxon>
        <taxon>Pseudomonadati</taxon>
        <taxon>Bacteroidota</taxon>
        <taxon>Flavobacteriia</taxon>
        <taxon>Flavobacteriales</taxon>
        <taxon>Flavobacteriaceae</taxon>
        <taxon>Flavobacterium</taxon>
    </lineage>
</organism>
<evidence type="ECO:0000313" key="3">
    <source>
        <dbReference type="EMBL" id="WNM21748.1"/>
    </source>
</evidence>
<evidence type="ECO:0000313" key="2">
    <source>
        <dbReference type="EMBL" id="WNM20358.1"/>
    </source>
</evidence>
<dbReference type="KEGG" id="fcj:RN605_13845"/>
<dbReference type="EMBL" id="CP134890">
    <property type="protein sequence ID" value="WNM21748.1"/>
    <property type="molecule type" value="Genomic_DNA"/>
</dbReference>
<feature type="transmembrane region" description="Helical" evidence="1">
    <location>
        <begin position="122"/>
        <end position="143"/>
    </location>
</feature>
<name>A0AA96EXD5_9FLAO</name>
<dbReference type="EMBL" id="CP134878">
    <property type="protein sequence ID" value="WNM20358.1"/>
    <property type="molecule type" value="Genomic_DNA"/>
</dbReference>
<feature type="transmembrane region" description="Helical" evidence="1">
    <location>
        <begin position="12"/>
        <end position="35"/>
    </location>
</feature>
<reference evidence="2 4" key="1">
    <citation type="submission" date="2023-09" db="EMBL/GenBank/DDBJ databases">
        <title>Flavobacterium sp. a novel bacteria isolate from Pepper rhizosphere.</title>
        <authorList>
            <person name="Peng Y."/>
            <person name="Lee J."/>
        </authorList>
    </citation>
    <scope>NUCLEOTIDE SEQUENCE</scope>
    <source>
        <strain evidence="2">PMR2A8</strain>
        <strain evidence="3 4">PMTSA4</strain>
    </source>
</reference>
<feature type="transmembrane region" description="Helical" evidence="1">
    <location>
        <begin position="47"/>
        <end position="77"/>
    </location>
</feature>
<accession>A0AA96EXD5</accession>
<dbReference type="AlphaFoldDB" id="A0AA96EXD5"/>